<dbReference type="InterPro" id="IPR036188">
    <property type="entry name" value="FAD/NAD-bd_sf"/>
</dbReference>
<dbReference type="AlphaFoldDB" id="X7YJ34"/>
<organism evidence="1">
    <name type="scientific">Mycobacterium xenopi 4042</name>
    <dbReference type="NCBI Taxonomy" id="1299334"/>
    <lineage>
        <taxon>Bacteria</taxon>
        <taxon>Bacillati</taxon>
        <taxon>Actinomycetota</taxon>
        <taxon>Actinomycetes</taxon>
        <taxon>Mycobacteriales</taxon>
        <taxon>Mycobacteriaceae</taxon>
        <taxon>Mycobacterium</taxon>
    </lineage>
</organism>
<dbReference type="PANTHER" id="PTHR42877:SF5">
    <property type="entry name" value="L-ORNITHINE N(5)-MONOOXYGENASE-RELATED"/>
    <property type="match status" value="1"/>
</dbReference>
<dbReference type="EMBL" id="JAOB01000093">
    <property type="protein sequence ID" value="EUA07202.1"/>
    <property type="molecule type" value="Genomic_DNA"/>
</dbReference>
<protein>
    <submittedName>
        <fullName evidence="1">4-hydroxyacetophenone monooxygenase domain protein</fullName>
        <ecNumber evidence="1">1.14.13.84</ecNumber>
    </submittedName>
</protein>
<keyword evidence="1" id="KW-0503">Monooxygenase</keyword>
<dbReference type="GO" id="GO:0033767">
    <property type="term" value="F:4-hydroxyacetophenone monooxygenase activity"/>
    <property type="evidence" value="ECO:0007669"/>
    <property type="project" value="UniProtKB-EC"/>
</dbReference>
<accession>X7YJ34</accession>
<dbReference type="Gene3D" id="3.50.50.60">
    <property type="entry name" value="FAD/NAD(P)-binding domain"/>
    <property type="match status" value="1"/>
</dbReference>
<comment type="caution">
    <text evidence="1">The sequence shown here is derived from an EMBL/GenBank/DDBJ whole genome shotgun (WGS) entry which is preliminary data.</text>
</comment>
<proteinExistence type="predicted"/>
<reference evidence="1" key="1">
    <citation type="submission" date="2014-01" db="EMBL/GenBank/DDBJ databases">
        <authorList>
            <person name="Brown-Elliot B."/>
            <person name="Wallace R."/>
            <person name="Lenaerts A."/>
            <person name="Ordway D."/>
            <person name="DeGroote M.A."/>
            <person name="Parker T."/>
            <person name="Sizemore C."/>
            <person name="Tallon L.J."/>
            <person name="Sadzewicz L.K."/>
            <person name="Sengamalay N."/>
            <person name="Fraser C.M."/>
            <person name="Hine E."/>
            <person name="Shefchek K.A."/>
            <person name="Das S.P."/>
            <person name="Tettelin H."/>
        </authorList>
    </citation>
    <scope>NUCLEOTIDE SEQUENCE [LARGE SCALE GENOMIC DNA]</scope>
    <source>
        <strain evidence="1">4042</strain>
    </source>
</reference>
<dbReference type="InterPro" id="IPR051209">
    <property type="entry name" value="FAD-bind_Monooxygenase_sf"/>
</dbReference>
<dbReference type="EC" id="1.14.13.84" evidence="1"/>
<name>X7YJ34_MYCXE</name>
<dbReference type="PANTHER" id="PTHR42877">
    <property type="entry name" value="L-ORNITHINE N(5)-MONOOXYGENASE-RELATED"/>
    <property type="match status" value="1"/>
</dbReference>
<gene>
    <name evidence="1" type="ORF">I553_0577</name>
</gene>
<keyword evidence="1" id="KW-0560">Oxidoreductase</keyword>
<dbReference type="PATRIC" id="fig|1299334.3.peg.10160"/>
<sequence>MIFNSELQMRYINCCLAKLVEDNLQSVEPTPEAAAEWHRRTQAEIKQMVWSHPSVKHSYFKNPDGEIHTVSPWRLNEYWAAVREPDWSQFIVRKAAR</sequence>
<evidence type="ECO:0000313" key="1">
    <source>
        <dbReference type="EMBL" id="EUA07202.1"/>
    </source>
</evidence>